<feature type="domain" description="Amidase" evidence="1">
    <location>
        <begin position="54"/>
        <end position="233"/>
    </location>
</feature>
<evidence type="ECO:0000313" key="3">
    <source>
        <dbReference type="Proteomes" id="UP000813444"/>
    </source>
</evidence>
<organism evidence="2 3">
    <name type="scientific">Stachybotrys elegans</name>
    <dbReference type="NCBI Taxonomy" id="80388"/>
    <lineage>
        <taxon>Eukaryota</taxon>
        <taxon>Fungi</taxon>
        <taxon>Dikarya</taxon>
        <taxon>Ascomycota</taxon>
        <taxon>Pezizomycotina</taxon>
        <taxon>Sordariomycetes</taxon>
        <taxon>Hypocreomycetidae</taxon>
        <taxon>Hypocreales</taxon>
        <taxon>Stachybotryaceae</taxon>
        <taxon>Stachybotrys</taxon>
    </lineage>
</organism>
<dbReference type="OrthoDB" id="5129829at2759"/>
<sequence>MTPVYSLHPDTYDAFMYGSFPDSSEPGKHQQLHVSIAGSRVPYVIVPSRLSSTGADAGPLAGLRYAVKDIFHIDGLKTSGGSRAYYEAYGYQNYTTETVQLCESAGASLVGKLRTITFALGTPRNGQSVDYHDPWNARGDGYQSTGGSSSGSGAAVIAYDWIDFALGSDTGGSVRFPARFGGVYGYKPTHGIYNLTGILVAIAEQDTPGFLARSPEVFTRVGRVWAQGKPLSPVPQKLPARMLRYTDQPSITQPSAKAIIEAFFADMTRVLSLSDSDSFNMTESFLAANVSKSNPPQNQSTFLQYVYADQNNVQSWDKIGVPLVEAYGAIPGRSGAFPPIEPPVNLSWVDGQDATVRERYPESQRRRQVFGDWFNKAILPSSNETCSEYLFAHSYHIPRALSKQTPPLRIP</sequence>
<dbReference type="InterPro" id="IPR036928">
    <property type="entry name" value="AS_sf"/>
</dbReference>
<dbReference type="PANTHER" id="PTHR46310">
    <property type="entry name" value="AMIDASE 1"/>
    <property type="match status" value="1"/>
</dbReference>
<dbReference type="Pfam" id="PF01425">
    <property type="entry name" value="Amidase"/>
    <property type="match status" value="1"/>
</dbReference>
<name>A0A8K0S957_9HYPO</name>
<dbReference type="AlphaFoldDB" id="A0A8K0S957"/>
<dbReference type="Gene3D" id="3.90.1300.10">
    <property type="entry name" value="Amidase signature (AS) domain"/>
    <property type="match status" value="1"/>
</dbReference>
<evidence type="ECO:0000259" key="1">
    <source>
        <dbReference type="Pfam" id="PF01425"/>
    </source>
</evidence>
<gene>
    <name evidence="2" type="ORF">B0I35DRAFT_465511</name>
</gene>
<keyword evidence="3" id="KW-1185">Reference proteome</keyword>
<dbReference type="Proteomes" id="UP000813444">
    <property type="component" value="Unassembled WGS sequence"/>
</dbReference>
<accession>A0A8K0S957</accession>
<dbReference type="InterPro" id="IPR023631">
    <property type="entry name" value="Amidase_dom"/>
</dbReference>
<dbReference type="SUPFAM" id="SSF75304">
    <property type="entry name" value="Amidase signature (AS) enzymes"/>
    <property type="match status" value="1"/>
</dbReference>
<comment type="caution">
    <text evidence="2">The sequence shown here is derived from an EMBL/GenBank/DDBJ whole genome shotgun (WGS) entry which is preliminary data.</text>
</comment>
<dbReference type="EMBL" id="JAGPNK010000028">
    <property type="protein sequence ID" value="KAH7303823.1"/>
    <property type="molecule type" value="Genomic_DNA"/>
</dbReference>
<reference evidence="2" key="1">
    <citation type="journal article" date="2021" name="Nat. Commun.">
        <title>Genetic determinants of endophytism in the Arabidopsis root mycobiome.</title>
        <authorList>
            <person name="Mesny F."/>
            <person name="Miyauchi S."/>
            <person name="Thiergart T."/>
            <person name="Pickel B."/>
            <person name="Atanasova L."/>
            <person name="Karlsson M."/>
            <person name="Huettel B."/>
            <person name="Barry K.W."/>
            <person name="Haridas S."/>
            <person name="Chen C."/>
            <person name="Bauer D."/>
            <person name="Andreopoulos W."/>
            <person name="Pangilinan J."/>
            <person name="LaButti K."/>
            <person name="Riley R."/>
            <person name="Lipzen A."/>
            <person name="Clum A."/>
            <person name="Drula E."/>
            <person name="Henrissat B."/>
            <person name="Kohler A."/>
            <person name="Grigoriev I.V."/>
            <person name="Martin F.M."/>
            <person name="Hacquard S."/>
        </authorList>
    </citation>
    <scope>NUCLEOTIDE SEQUENCE</scope>
    <source>
        <strain evidence="2">MPI-CAGE-CH-0235</strain>
    </source>
</reference>
<protein>
    <submittedName>
        <fullName evidence="2">Amidase signature domain-containing protein</fullName>
    </submittedName>
</protein>
<evidence type="ECO:0000313" key="2">
    <source>
        <dbReference type="EMBL" id="KAH7303823.1"/>
    </source>
</evidence>
<dbReference type="PANTHER" id="PTHR46310:SF7">
    <property type="entry name" value="AMIDASE 1"/>
    <property type="match status" value="1"/>
</dbReference>
<proteinExistence type="predicted"/>